<evidence type="ECO:0000256" key="1">
    <source>
        <dbReference type="SAM" id="Phobius"/>
    </source>
</evidence>
<keyword evidence="1" id="KW-1133">Transmembrane helix</keyword>
<gene>
    <name evidence="2" type="ORF">COT92_00535</name>
</gene>
<feature type="transmembrane region" description="Helical" evidence="1">
    <location>
        <begin position="54"/>
        <end position="75"/>
    </location>
</feature>
<dbReference type="EMBL" id="PFAK01000007">
    <property type="protein sequence ID" value="PIR96546.1"/>
    <property type="molecule type" value="Genomic_DNA"/>
</dbReference>
<evidence type="ECO:0000313" key="2">
    <source>
        <dbReference type="EMBL" id="PIR96546.1"/>
    </source>
</evidence>
<dbReference type="AlphaFoldDB" id="A0A2H0VBT9"/>
<evidence type="ECO:0000313" key="3">
    <source>
        <dbReference type="Proteomes" id="UP000230922"/>
    </source>
</evidence>
<proteinExistence type="predicted"/>
<protein>
    <submittedName>
        <fullName evidence="2">Uncharacterized protein</fullName>
    </submittedName>
</protein>
<accession>A0A2H0VBT9</accession>
<reference evidence="3" key="1">
    <citation type="submission" date="2017-09" db="EMBL/GenBank/DDBJ databases">
        <title>Depth-based differentiation of microbial function through sediment-hosted aquifers and enrichment of novel symbionts in the deep terrestrial subsurface.</title>
        <authorList>
            <person name="Probst A.J."/>
            <person name="Ladd B."/>
            <person name="Jarett J.K."/>
            <person name="Geller-Mcgrath D.E."/>
            <person name="Sieber C.M.K."/>
            <person name="Emerson J.B."/>
            <person name="Anantharaman K."/>
            <person name="Thomas B.C."/>
            <person name="Malmstrom R."/>
            <person name="Stieglmeier M."/>
            <person name="Klingl A."/>
            <person name="Woyke T."/>
            <person name="Ryan C.M."/>
            <person name="Banfield J.F."/>
        </authorList>
    </citation>
    <scope>NUCLEOTIDE SEQUENCE [LARGE SCALE GENOMIC DNA]</scope>
</reference>
<name>A0A2H0VBT9_9BACT</name>
<keyword evidence="1" id="KW-0812">Transmembrane</keyword>
<organism evidence="2 3">
    <name type="scientific">Candidatus Doudnabacteria bacterium CG10_big_fil_rev_8_21_14_0_10_42_18</name>
    <dbReference type="NCBI Taxonomy" id="1974552"/>
    <lineage>
        <taxon>Bacteria</taxon>
        <taxon>Candidatus Doudnaibacteriota</taxon>
    </lineage>
</organism>
<sequence>MPCTRERAGSTGLKGKIKKMDQDLEKQLQEINKNLIELKKKTGESWWKALWHGIFRGAGTVIGVVLILVMIGWFLNAVGVIPAFRQQAGEWQVRWDRTLDEVRGLR</sequence>
<dbReference type="Proteomes" id="UP000230922">
    <property type="component" value="Unassembled WGS sequence"/>
</dbReference>
<keyword evidence="1" id="KW-0472">Membrane</keyword>
<comment type="caution">
    <text evidence="2">The sequence shown here is derived from an EMBL/GenBank/DDBJ whole genome shotgun (WGS) entry which is preliminary data.</text>
</comment>